<keyword evidence="5 6" id="KW-0456">Lyase</keyword>
<keyword evidence="6" id="KW-0963">Cytoplasm</keyword>
<organism evidence="10 11">
    <name type="scientific">Kyrpidia spormannii</name>
    <dbReference type="NCBI Taxonomy" id="2055160"/>
    <lineage>
        <taxon>Bacteria</taxon>
        <taxon>Bacillati</taxon>
        <taxon>Bacillota</taxon>
        <taxon>Bacilli</taxon>
        <taxon>Bacillales</taxon>
        <taxon>Alicyclobacillaceae</taxon>
        <taxon>Kyrpidia</taxon>
    </lineage>
</organism>
<keyword evidence="3 6" id="KW-0055">Arginine biosynthesis</keyword>
<dbReference type="AlphaFoldDB" id="A0A6F9E2I3"/>
<dbReference type="Pfam" id="PF14698">
    <property type="entry name" value="ASL_C2"/>
    <property type="match status" value="1"/>
</dbReference>
<dbReference type="PANTHER" id="PTHR43814:SF1">
    <property type="entry name" value="ARGININOSUCCINATE LYASE"/>
    <property type="match status" value="1"/>
</dbReference>
<name>A0A6F9E2I3_9BACL</name>
<dbReference type="GO" id="GO:0042450">
    <property type="term" value="P:L-arginine biosynthetic process via ornithine"/>
    <property type="evidence" value="ECO:0007669"/>
    <property type="project" value="UniProtKB-UniRule"/>
</dbReference>
<dbReference type="CDD" id="cd01359">
    <property type="entry name" value="Argininosuccinate_lyase"/>
    <property type="match status" value="1"/>
</dbReference>
<dbReference type="EC" id="4.3.2.1" evidence="2 6"/>
<dbReference type="PRINTS" id="PR00149">
    <property type="entry name" value="FUMRATELYASE"/>
</dbReference>
<dbReference type="EMBL" id="LR792683">
    <property type="protein sequence ID" value="CAB3390699.1"/>
    <property type="molecule type" value="Genomic_DNA"/>
</dbReference>
<accession>A0A6F9E2I3</accession>
<evidence type="ECO:0000259" key="8">
    <source>
        <dbReference type="Pfam" id="PF00206"/>
    </source>
</evidence>
<dbReference type="InterPro" id="IPR000362">
    <property type="entry name" value="Fumarate_lyase_fam"/>
</dbReference>
<dbReference type="UniPathway" id="UPA00068">
    <property type="reaction ID" value="UER00114"/>
</dbReference>
<feature type="domain" description="Fumarate lyase N-terminal" evidence="8">
    <location>
        <begin position="6"/>
        <end position="300"/>
    </location>
</feature>
<dbReference type="GO" id="GO:0005829">
    <property type="term" value="C:cytosol"/>
    <property type="evidence" value="ECO:0007669"/>
    <property type="project" value="TreeGrafter"/>
</dbReference>
<dbReference type="PRINTS" id="PR00145">
    <property type="entry name" value="ARGSUCLYASE"/>
</dbReference>
<sequence>MKLWGGRFTKPTNELVEAYTASIGFDRRLAKEDLEGSLAHVKMLGRCGVLPQEDVEKIAEGLEELRRRLEAGTLEFDVAQEDVHMNLEKHLIDLIGPVGGKLHTGRSRNDQVALDMHLYLRREIDEIIELIVDLQRALVETAHKYLDVILPGYTHLQRAQPVLLAHHLAAYFWMFARDAERLRDARKRVDMMPLGAGALAGTTFPIDRESVARELGFGRLYENSMDAVSDRDFILEFLAAAAILMVHLSRMSEEFILWSSTEFGFIELDDAYCTGSSIMPQKKNPDVPELVRGKTGRVVGHLVGLLTVMKGLPLAYNKDLQEDKEGMFDTVDTLKGALALFSGLIRTLEVRRERLARAVAEDFSGATDLADYLVRKGLPFRRAHEVIGKLVLHCVQRSCFLGDLSLEEYREFSPLFDEDVFQALDPRRVVDARTVRGGTGTGAVKAQLERAARWLEDWSEGSDTGADPEPGDARSSAEPAAGDNQEEGS</sequence>
<evidence type="ECO:0000259" key="9">
    <source>
        <dbReference type="Pfam" id="PF14698"/>
    </source>
</evidence>
<evidence type="ECO:0000256" key="1">
    <source>
        <dbReference type="ARBA" id="ARBA00004941"/>
    </source>
</evidence>
<dbReference type="InterPro" id="IPR020557">
    <property type="entry name" value="Fumarate_lyase_CS"/>
</dbReference>
<dbReference type="GO" id="GO:0004056">
    <property type="term" value="F:argininosuccinate lyase activity"/>
    <property type="evidence" value="ECO:0007669"/>
    <property type="project" value="UniProtKB-UniRule"/>
</dbReference>
<evidence type="ECO:0000256" key="5">
    <source>
        <dbReference type="ARBA" id="ARBA00023239"/>
    </source>
</evidence>
<dbReference type="RefSeq" id="WP_232059568.1">
    <property type="nucleotide sequence ID" value="NZ_CP047971.1"/>
</dbReference>
<gene>
    <name evidence="6 10" type="primary">argH</name>
    <name evidence="10" type="ORF">COOX1_0543</name>
</gene>
<evidence type="ECO:0000256" key="7">
    <source>
        <dbReference type="SAM" id="MobiDB-lite"/>
    </source>
</evidence>
<evidence type="ECO:0000313" key="10">
    <source>
        <dbReference type="EMBL" id="CAB3390699.1"/>
    </source>
</evidence>
<dbReference type="Gene3D" id="1.10.275.10">
    <property type="entry name" value="Fumarase/aspartase (N-terminal domain)"/>
    <property type="match status" value="1"/>
</dbReference>
<reference evidence="10 11" key="1">
    <citation type="submission" date="2020-04" db="EMBL/GenBank/DDBJ databases">
        <authorList>
            <person name="Hogendoorn C."/>
        </authorList>
    </citation>
    <scope>NUCLEOTIDE SEQUENCE [LARGE SCALE GENOMIC DNA]</scope>
    <source>
        <strain evidence="10">COOX1</strain>
    </source>
</reference>
<comment type="similarity">
    <text evidence="6">Belongs to the lyase 1 family. Argininosuccinate lyase subfamily.</text>
</comment>
<dbReference type="HAMAP" id="MF_00006">
    <property type="entry name" value="Arg_succ_lyase"/>
    <property type="match status" value="1"/>
</dbReference>
<dbReference type="InterPro" id="IPR009049">
    <property type="entry name" value="Argininosuccinate_lyase"/>
</dbReference>
<dbReference type="InterPro" id="IPR022761">
    <property type="entry name" value="Fumarate_lyase_N"/>
</dbReference>
<dbReference type="NCBIfam" id="TIGR00838">
    <property type="entry name" value="argH"/>
    <property type="match status" value="1"/>
</dbReference>
<keyword evidence="4 6" id="KW-0028">Amino-acid biosynthesis</keyword>
<dbReference type="Proteomes" id="UP000502196">
    <property type="component" value="Chromosome"/>
</dbReference>
<dbReference type="InterPro" id="IPR024083">
    <property type="entry name" value="Fumarase/histidase_N"/>
</dbReference>
<dbReference type="FunFam" id="1.20.200.10:FF:000002">
    <property type="entry name" value="Argininosuccinate lyase"/>
    <property type="match status" value="1"/>
</dbReference>
<dbReference type="Gene3D" id="1.10.40.30">
    <property type="entry name" value="Fumarase/aspartase (C-terminal domain)"/>
    <property type="match status" value="1"/>
</dbReference>
<dbReference type="InterPro" id="IPR029419">
    <property type="entry name" value="Arg_succ_lyase_C"/>
</dbReference>
<proteinExistence type="inferred from homology"/>
<dbReference type="Pfam" id="PF00206">
    <property type="entry name" value="Lyase_1"/>
    <property type="match status" value="1"/>
</dbReference>
<dbReference type="Gene3D" id="1.20.200.10">
    <property type="entry name" value="Fumarase/aspartase (Central domain)"/>
    <property type="match status" value="1"/>
</dbReference>
<evidence type="ECO:0000256" key="3">
    <source>
        <dbReference type="ARBA" id="ARBA00022571"/>
    </source>
</evidence>
<evidence type="ECO:0000256" key="6">
    <source>
        <dbReference type="HAMAP-Rule" id="MF_00006"/>
    </source>
</evidence>
<evidence type="ECO:0000313" key="11">
    <source>
        <dbReference type="Proteomes" id="UP000502196"/>
    </source>
</evidence>
<comment type="catalytic activity">
    <reaction evidence="6">
        <text>2-(N(omega)-L-arginino)succinate = fumarate + L-arginine</text>
        <dbReference type="Rhea" id="RHEA:24020"/>
        <dbReference type="ChEBI" id="CHEBI:29806"/>
        <dbReference type="ChEBI" id="CHEBI:32682"/>
        <dbReference type="ChEBI" id="CHEBI:57472"/>
        <dbReference type="EC" id="4.3.2.1"/>
    </reaction>
</comment>
<evidence type="ECO:0000256" key="4">
    <source>
        <dbReference type="ARBA" id="ARBA00022605"/>
    </source>
</evidence>
<evidence type="ECO:0000256" key="2">
    <source>
        <dbReference type="ARBA" id="ARBA00012338"/>
    </source>
</evidence>
<dbReference type="SUPFAM" id="SSF48557">
    <property type="entry name" value="L-aspartase-like"/>
    <property type="match status" value="1"/>
</dbReference>
<dbReference type="FunFam" id="1.10.275.10:FF:000002">
    <property type="entry name" value="Argininosuccinate lyase"/>
    <property type="match status" value="1"/>
</dbReference>
<protein>
    <recommendedName>
        <fullName evidence="2 6">Argininosuccinate lyase</fullName>
        <shortName evidence="6">ASAL</shortName>
        <ecNumber evidence="2 6">4.3.2.1</ecNumber>
    </recommendedName>
    <alternativeName>
        <fullName evidence="6">Arginosuccinase</fullName>
    </alternativeName>
</protein>
<comment type="subcellular location">
    <subcellularLocation>
        <location evidence="6">Cytoplasm</location>
    </subcellularLocation>
</comment>
<feature type="domain" description="Argininosuccinate lyase C-terminal" evidence="9">
    <location>
        <begin position="363"/>
        <end position="430"/>
    </location>
</feature>
<dbReference type="PROSITE" id="PS00163">
    <property type="entry name" value="FUMARATE_LYASES"/>
    <property type="match status" value="1"/>
</dbReference>
<comment type="pathway">
    <text evidence="1 6">Amino-acid biosynthesis; L-arginine biosynthesis; L-arginine from L-ornithine and carbamoyl phosphate: step 3/3.</text>
</comment>
<feature type="region of interest" description="Disordered" evidence="7">
    <location>
        <begin position="457"/>
        <end position="489"/>
    </location>
</feature>
<dbReference type="FunFam" id="1.10.40.30:FF:000001">
    <property type="entry name" value="Argininosuccinate lyase"/>
    <property type="match status" value="1"/>
</dbReference>
<dbReference type="InterPro" id="IPR008948">
    <property type="entry name" value="L-Aspartase-like"/>
</dbReference>
<dbReference type="PANTHER" id="PTHR43814">
    <property type="entry name" value="ARGININOSUCCINATE LYASE"/>
    <property type="match status" value="1"/>
</dbReference>